<reference evidence="5 6" key="1">
    <citation type="submission" date="2018-09" db="EMBL/GenBank/DDBJ databases">
        <title>Yersinia kristensenii subsp. rochesterensis subsp. nov., Isolated from Human Feces.</title>
        <authorList>
            <person name="Cunningham S.A."/>
            <person name="Jeraldo P."/>
            <person name="Patel R."/>
        </authorList>
    </citation>
    <scope>NUCLEOTIDE SEQUENCE [LARGE SCALE GENOMIC DNA]</scope>
    <source>
        <strain evidence="5 6">ATCC BAA-2637</strain>
    </source>
</reference>
<feature type="domain" description="Type I restriction modification DNA specificity" evidence="4">
    <location>
        <begin position="22"/>
        <end position="184"/>
    </location>
</feature>
<feature type="domain" description="Type I restriction modification DNA specificity" evidence="4">
    <location>
        <begin position="230"/>
        <end position="406"/>
    </location>
</feature>
<dbReference type="PANTHER" id="PTHR30408:SF12">
    <property type="entry name" value="TYPE I RESTRICTION ENZYME MJAVIII SPECIFICITY SUBUNIT"/>
    <property type="match status" value="1"/>
</dbReference>
<dbReference type="CDD" id="cd17259">
    <property type="entry name" value="RMtype1_S_StySKI-TRD2-CR2_like"/>
    <property type="match status" value="1"/>
</dbReference>
<evidence type="ECO:0000259" key="4">
    <source>
        <dbReference type="Pfam" id="PF01420"/>
    </source>
</evidence>
<dbReference type="InterPro" id="IPR044946">
    <property type="entry name" value="Restrct_endonuc_typeI_TRD_sf"/>
</dbReference>
<protein>
    <submittedName>
        <fullName evidence="5">Restriction endonuclease subunit S</fullName>
    </submittedName>
</protein>
<dbReference type="GO" id="GO:0009307">
    <property type="term" value="P:DNA restriction-modification system"/>
    <property type="evidence" value="ECO:0007669"/>
    <property type="project" value="UniProtKB-KW"/>
</dbReference>
<evidence type="ECO:0000256" key="3">
    <source>
        <dbReference type="ARBA" id="ARBA00023125"/>
    </source>
</evidence>
<dbReference type="GO" id="GO:0003677">
    <property type="term" value="F:DNA binding"/>
    <property type="evidence" value="ECO:0007669"/>
    <property type="project" value="UniProtKB-KW"/>
</dbReference>
<accession>A0A8E4BM87</accession>
<dbReference type="EMBL" id="CP032482">
    <property type="protein sequence ID" value="AYD45896.1"/>
    <property type="molecule type" value="Genomic_DNA"/>
</dbReference>
<dbReference type="REBASE" id="272839">
    <property type="entry name" value="S.Ykr2637ORF2955P"/>
</dbReference>
<keyword evidence="3" id="KW-0238">DNA-binding</keyword>
<dbReference type="Pfam" id="PF01420">
    <property type="entry name" value="Methylase_S"/>
    <property type="match status" value="2"/>
</dbReference>
<dbReference type="Proteomes" id="UP000265864">
    <property type="component" value="Chromosome"/>
</dbReference>
<dbReference type="PANTHER" id="PTHR30408">
    <property type="entry name" value="TYPE-1 RESTRICTION ENZYME ECOKI SPECIFICITY PROTEIN"/>
    <property type="match status" value="1"/>
</dbReference>
<dbReference type="Gene3D" id="1.10.287.1120">
    <property type="entry name" value="Bipartite methylase S protein"/>
    <property type="match status" value="2"/>
</dbReference>
<organism evidence="5 6">
    <name type="scientific">Yersinia rochesterensis</name>
    <dbReference type="NCBI Taxonomy" id="1604335"/>
    <lineage>
        <taxon>Bacteria</taxon>
        <taxon>Pseudomonadati</taxon>
        <taxon>Pseudomonadota</taxon>
        <taxon>Gammaproteobacteria</taxon>
        <taxon>Enterobacterales</taxon>
        <taxon>Yersiniaceae</taxon>
        <taxon>Yersinia</taxon>
    </lineage>
</organism>
<evidence type="ECO:0000256" key="2">
    <source>
        <dbReference type="ARBA" id="ARBA00022747"/>
    </source>
</evidence>
<dbReference type="InterPro" id="IPR052021">
    <property type="entry name" value="Type-I_RS_S_subunit"/>
</dbReference>
<evidence type="ECO:0000313" key="6">
    <source>
        <dbReference type="Proteomes" id="UP000265864"/>
    </source>
</evidence>
<dbReference type="GO" id="GO:0004519">
    <property type="term" value="F:endonuclease activity"/>
    <property type="evidence" value="ECO:0007669"/>
    <property type="project" value="UniProtKB-KW"/>
</dbReference>
<keyword evidence="2" id="KW-0680">Restriction system</keyword>
<keyword evidence="5" id="KW-0540">Nuclease</keyword>
<name>A0A8E4BM87_9GAMM</name>
<evidence type="ECO:0000313" key="5">
    <source>
        <dbReference type="EMBL" id="AYD45896.1"/>
    </source>
</evidence>
<keyword evidence="5" id="KW-0255">Endonuclease</keyword>
<evidence type="ECO:0000256" key="1">
    <source>
        <dbReference type="ARBA" id="ARBA00010923"/>
    </source>
</evidence>
<dbReference type="Gene3D" id="3.90.220.20">
    <property type="entry name" value="DNA methylase specificity domains"/>
    <property type="match status" value="2"/>
</dbReference>
<sequence>MIKAPPLATPVGYKHTEVGVIPDDWEVKQLGTLVEICSGDSPSKYKFHTTGIPYFKVEQLNNGRVYAAITPYLIHTAKTIPAGSVIFPKRGASILSNKIRVLKQDSYMDTNLMTLTCHSELNNLYLYNQLSYLGLDSVADTTSIPQINNKHITPYLIPCPTKKEQIAIADALSNADELITALEQLITKKRVIKTAAMRQLLTGRTRLPQFTKFPDGTSISYKASEMGSIPEDWKVLSVGQVCDLLTGFPFSSNKYSDSGIRLLRGSNVKRGITDWSDGITQYWPEISADIKQYELYAGDIVISMDGSLVGRSFAQLSDSDLPAVLLQRVARVRTSFVDQAFLKEWICSQFFTEHCDAVKTVTAIPHISPQDIRSFKFLMPPTNEEQTAIANILSDMDAELTKLEQKLVKVRDIKQGMMQQLLTGRIRLPLDQQP</sequence>
<comment type="similarity">
    <text evidence="1">Belongs to the type-I restriction system S methylase family.</text>
</comment>
<proteinExistence type="inferred from homology"/>
<dbReference type="SUPFAM" id="SSF116734">
    <property type="entry name" value="DNA methylase specificity domain"/>
    <property type="match status" value="2"/>
</dbReference>
<dbReference type="AlphaFoldDB" id="A0A8E4BM87"/>
<dbReference type="InterPro" id="IPR000055">
    <property type="entry name" value="Restrct_endonuc_typeI_TRD"/>
</dbReference>
<keyword evidence="5" id="KW-0378">Hydrolase</keyword>
<gene>
    <name evidence="5" type="ORF">DXZ79_02950</name>
</gene>